<evidence type="ECO:0000259" key="2">
    <source>
        <dbReference type="Pfam" id="PF07731"/>
    </source>
</evidence>
<dbReference type="Gene3D" id="2.60.40.420">
    <property type="entry name" value="Cupredoxins - blue copper proteins"/>
    <property type="match status" value="1"/>
</dbReference>
<evidence type="ECO:0000259" key="3">
    <source>
        <dbReference type="Pfam" id="PF07732"/>
    </source>
</evidence>
<dbReference type="GO" id="GO:0016491">
    <property type="term" value="F:oxidoreductase activity"/>
    <property type="evidence" value="ECO:0007669"/>
    <property type="project" value="UniProtKB-KW"/>
</dbReference>
<dbReference type="Pfam" id="PF10518">
    <property type="entry name" value="TAT_signal"/>
    <property type="match status" value="1"/>
</dbReference>
<dbReference type="AlphaFoldDB" id="A3ZN79"/>
<dbReference type="InterPro" id="IPR008972">
    <property type="entry name" value="Cupredoxin"/>
</dbReference>
<organism evidence="4 5">
    <name type="scientific">Blastopirellula marina DSM 3645</name>
    <dbReference type="NCBI Taxonomy" id="314230"/>
    <lineage>
        <taxon>Bacteria</taxon>
        <taxon>Pseudomonadati</taxon>
        <taxon>Planctomycetota</taxon>
        <taxon>Planctomycetia</taxon>
        <taxon>Pirellulales</taxon>
        <taxon>Pirellulaceae</taxon>
        <taxon>Blastopirellula</taxon>
    </lineage>
</organism>
<evidence type="ECO:0000313" key="5">
    <source>
        <dbReference type="Proteomes" id="UP000004358"/>
    </source>
</evidence>
<protein>
    <submittedName>
        <fullName evidence="4">Multicopper oxidase, type 3</fullName>
    </submittedName>
</protein>
<dbReference type="InterPro" id="IPR006311">
    <property type="entry name" value="TAT_signal"/>
</dbReference>
<dbReference type="SUPFAM" id="SSF49503">
    <property type="entry name" value="Cupredoxins"/>
    <property type="match status" value="2"/>
</dbReference>
<sequence>MDQSTPSPRRQFLKGSAIAAATAALGAGRALGQDAPSDAADPAEPMPAHPHADQPAVADEYEGFSRFKPSRGNNPDSDYYIGKLVPGFRTAAAGPAPFVAPDLEKLPFVMKDGAKQFELVAQNVRREFLPGYPMDVWGFNGSIPGPTIEVTQGDRIRIIVHNELPEETTVHWHGFELPVQQDGSMTLTQNPIMPGKTHVYEFDIHEEGTFFYHTHVAMQEAFGMVGWIIVHPRQVFDPPVDRDFGLIFQNFHIQPNQTISDSWAMDWNWHTINGRSGPFTTPLVVKHGERVRVRIMNFSPMQHHPIHLHGHTFWLTGHEGARAPKSSWAPRNTELIAVAQASVFEFVANNPGDWMFHCHMVHHMMNHMVRPAGPRIRQNGDVSAYLANLEQRPPVDFVHTDPGFDTPGYPQGMKGMKMSEEFMKSIWSRREVQGMRTTWPMSIMGLMTALRVLPDDLYHRVMETDEEIPKGAIFAEIVQRFGDPATYQKAPMTMHHGN</sequence>
<feature type="domain" description="Plastocyanin-like" evidence="2">
    <location>
        <begin position="265"/>
        <end position="370"/>
    </location>
</feature>
<dbReference type="RefSeq" id="WP_002651199.1">
    <property type="nucleotide sequence ID" value="NZ_CH672376.1"/>
</dbReference>
<dbReference type="CDD" id="cd13860">
    <property type="entry name" value="CuRO_1_2dMco_1"/>
    <property type="match status" value="1"/>
</dbReference>
<dbReference type="NCBIfam" id="TIGR01409">
    <property type="entry name" value="TAT_signal_seq"/>
    <property type="match status" value="1"/>
</dbReference>
<dbReference type="HOGENOM" id="CLU_593033_0_0_0"/>
<dbReference type="Pfam" id="PF07731">
    <property type="entry name" value="Cu-oxidase_2"/>
    <property type="match status" value="1"/>
</dbReference>
<accession>A3ZN79</accession>
<dbReference type="InterPro" id="IPR011706">
    <property type="entry name" value="Cu-oxidase_C"/>
</dbReference>
<evidence type="ECO:0000313" key="4">
    <source>
        <dbReference type="EMBL" id="EAQ81771.1"/>
    </source>
</evidence>
<name>A3ZN79_9BACT</name>
<feature type="compositionally biased region" description="Low complexity" evidence="1">
    <location>
        <begin position="29"/>
        <end position="43"/>
    </location>
</feature>
<evidence type="ECO:0000256" key="1">
    <source>
        <dbReference type="SAM" id="MobiDB-lite"/>
    </source>
</evidence>
<feature type="region of interest" description="Disordered" evidence="1">
    <location>
        <begin position="29"/>
        <end position="54"/>
    </location>
</feature>
<proteinExistence type="predicted"/>
<reference evidence="4 5" key="1">
    <citation type="submission" date="2006-02" db="EMBL/GenBank/DDBJ databases">
        <authorList>
            <person name="Amann R."/>
            <person name="Ferriera S."/>
            <person name="Johnson J."/>
            <person name="Kravitz S."/>
            <person name="Halpern A."/>
            <person name="Remington K."/>
            <person name="Beeson K."/>
            <person name="Tran B."/>
            <person name="Rogers Y.-H."/>
            <person name="Friedman R."/>
            <person name="Venter J.C."/>
        </authorList>
    </citation>
    <scope>NUCLEOTIDE SEQUENCE [LARGE SCALE GENOMIC DNA]</scope>
    <source>
        <strain evidence="4 5">DSM 3645</strain>
    </source>
</reference>
<dbReference type="InterPro" id="IPR045087">
    <property type="entry name" value="Cu-oxidase_fam"/>
</dbReference>
<dbReference type="PANTHER" id="PTHR11709">
    <property type="entry name" value="MULTI-COPPER OXIDASE"/>
    <property type="match status" value="1"/>
</dbReference>
<dbReference type="InterPro" id="IPR011707">
    <property type="entry name" value="Cu-oxidase-like_N"/>
</dbReference>
<dbReference type="EMBL" id="AANZ01000003">
    <property type="protein sequence ID" value="EAQ81771.1"/>
    <property type="molecule type" value="Genomic_DNA"/>
</dbReference>
<dbReference type="GO" id="GO:0005507">
    <property type="term" value="F:copper ion binding"/>
    <property type="evidence" value="ECO:0007669"/>
    <property type="project" value="InterPro"/>
</dbReference>
<dbReference type="Pfam" id="PF07732">
    <property type="entry name" value="Cu-oxidase_3"/>
    <property type="match status" value="1"/>
</dbReference>
<feature type="domain" description="Plastocyanin-like" evidence="3">
    <location>
        <begin position="126"/>
        <end position="234"/>
    </location>
</feature>
<dbReference type="CDD" id="cd04202">
    <property type="entry name" value="CuRO_D2_2dMcoN_like"/>
    <property type="match status" value="1"/>
</dbReference>
<dbReference type="eggNOG" id="COG2132">
    <property type="taxonomic scope" value="Bacteria"/>
</dbReference>
<dbReference type="STRING" id="314230.DSM3645_16505"/>
<dbReference type="OrthoDB" id="9757546at2"/>
<dbReference type="InterPro" id="IPR019546">
    <property type="entry name" value="TAT_signal_bac_arc"/>
</dbReference>
<comment type="caution">
    <text evidence="4">The sequence shown here is derived from an EMBL/GenBank/DDBJ whole genome shotgun (WGS) entry which is preliminary data.</text>
</comment>
<gene>
    <name evidence="4" type="ORF">DSM3645_16505</name>
</gene>
<dbReference type="Proteomes" id="UP000004358">
    <property type="component" value="Unassembled WGS sequence"/>
</dbReference>
<dbReference type="PROSITE" id="PS51318">
    <property type="entry name" value="TAT"/>
    <property type="match status" value="1"/>
</dbReference>